<evidence type="ECO:0000256" key="1">
    <source>
        <dbReference type="ARBA" id="ARBA00004141"/>
    </source>
</evidence>
<reference evidence="9 10" key="1">
    <citation type="journal article" date="2018" name="Sci. Rep.">
        <title>Comparative genomics provides insights into the lifestyle and reveals functional heterogeneity of dark septate endophytic fungi.</title>
        <authorList>
            <person name="Knapp D.G."/>
            <person name="Nemeth J.B."/>
            <person name="Barry K."/>
            <person name="Hainaut M."/>
            <person name="Henrissat B."/>
            <person name="Johnson J."/>
            <person name="Kuo A."/>
            <person name="Lim J.H.P."/>
            <person name="Lipzen A."/>
            <person name="Nolan M."/>
            <person name="Ohm R.A."/>
            <person name="Tamas L."/>
            <person name="Grigoriev I.V."/>
            <person name="Spatafora J.W."/>
            <person name="Nagy L.G."/>
            <person name="Kovacs G.M."/>
        </authorList>
    </citation>
    <scope>NUCLEOTIDE SEQUENCE [LARGE SCALE GENOMIC DNA]</scope>
    <source>
        <strain evidence="9 10">DSE2036</strain>
    </source>
</reference>
<evidence type="ECO:0000259" key="8">
    <source>
        <dbReference type="Pfam" id="PF20684"/>
    </source>
</evidence>
<dbReference type="PANTHER" id="PTHR33048:SF134">
    <property type="entry name" value="INTEGRAL MEMBRANE PROTEIN"/>
    <property type="match status" value="1"/>
</dbReference>
<name>A0A2V1DF08_9PLEO</name>
<evidence type="ECO:0000256" key="4">
    <source>
        <dbReference type="ARBA" id="ARBA00023136"/>
    </source>
</evidence>
<sequence>MAFTVHEVRAIAAVLSTLATFAVAARFWVRKTLKAKYEADDWTILASTLLKLPLSNPLLKKTPTQFHFSLWLMAIACVGMIKISVLLLYRRLFFAERLFYIYVTCLCVLVALWALGFFFARIFMCGAEVSLFWNGFAVYRQKCVVYPISNGFGISDIITDGLVVLSPIPIVWRLRLPKLQRAGVVGVFALGFLSDAPRTNPIHPVGTPLLPSLMASNNLMYDRLVLGTQVAVWSVIETTVAVIAACLVTLRPLVSGEHAGALSRSIKSVISLWRRPGEGDRGEKDDLGGLRDSEEEDEASLSARVARGEAFVQV</sequence>
<feature type="transmembrane region" description="Helical" evidence="7">
    <location>
        <begin position="101"/>
        <end position="124"/>
    </location>
</feature>
<gene>
    <name evidence="9" type="ORF">DM02DRAFT_534841</name>
</gene>
<protein>
    <recommendedName>
        <fullName evidence="8">Rhodopsin domain-containing protein</fullName>
    </recommendedName>
</protein>
<dbReference type="Pfam" id="PF20684">
    <property type="entry name" value="Fung_rhodopsin"/>
    <property type="match status" value="1"/>
</dbReference>
<dbReference type="OrthoDB" id="5391602at2759"/>
<evidence type="ECO:0000256" key="3">
    <source>
        <dbReference type="ARBA" id="ARBA00022989"/>
    </source>
</evidence>
<dbReference type="InterPro" id="IPR049326">
    <property type="entry name" value="Rhodopsin_dom_fungi"/>
</dbReference>
<dbReference type="InterPro" id="IPR052337">
    <property type="entry name" value="SAT4-like"/>
</dbReference>
<dbReference type="PANTHER" id="PTHR33048">
    <property type="entry name" value="PTH11-LIKE INTEGRAL MEMBRANE PROTEIN (AFU_ORTHOLOGUE AFUA_5G11245)"/>
    <property type="match status" value="1"/>
</dbReference>
<dbReference type="AlphaFoldDB" id="A0A2V1DF08"/>
<keyword evidence="4 7" id="KW-0472">Membrane</keyword>
<accession>A0A2V1DF08</accession>
<feature type="domain" description="Rhodopsin" evidence="8">
    <location>
        <begin position="25"/>
        <end position="255"/>
    </location>
</feature>
<evidence type="ECO:0000256" key="2">
    <source>
        <dbReference type="ARBA" id="ARBA00022692"/>
    </source>
</evidence>
<feature type="compositionally biased region" description="Basic and acidic residues" evidence="6">
    <location>
        <begin position="277"/>
        <end position="292"/>
    </location>
</feature>
<keyword evidence="10" id="KW-1185">Reference proteome</keyword>
<dbReference type="EMBL" id="KZ805459">
    <property type="protein sequence ID" value="PVH96615.1"/>
    <property type="molecule type" value="Genomic_DNA"/>
</dbReference>
<dbReference type="Proteomes" id="UP000244855">
    <property type="component" value="Unassembled WGS sequence"/>
</dbReference>
<evidence type="ECO:0000313" key="9">
    <source>
        <dbReference type="EMBL" id="PVH96615.1"/>
    </source>
</evidence>
<evidence type="ECO:0000313" key="10">
    <source>
        <dbReference type="Proteomes" id="UP000244855"/>
    </source>
</evidence>
<proteinExistence type="inferred from homology"/>
<feature type="region of interest" description="Disordered" evidence="6">
    <location>
        <begin position="277"/>
        <end position="302"/>
    </location>
</feature>
<evidence type="ECO:0000256" key="7">
    <source>
        <dbReference type="SAM" id="Phobius"/>
    </source>
</evidence>
<comment type="subcellular location">
    <subcellularLocation>
        <location evidence="1">Membrane</location>
        <topology evidence="1">Multi-pass membrane protein</topology>
    </subcellularLocation>
</comment>
<evidence type="ECO:0000256" key="6">
    <source>
        <dbReference type="SAM" id="MobiDB-lite"/>
    </source>
</evidence>
<feature type="transmembrane region" description="Helical" evidence="7">
    <location>
        <begin position="68"/>
        <end position="89"/>
    </location>
</feature>
<keyword evidence="3 7" id="KW-1133">Transmembrane helix</keyword>
<comment type="similarity">
    <text evidence="5">Belongs to the SAT4 family.</text>
</comment>
<dbReference type="GO" id="GO:0016020">
    <property type="term" value="C:membrane"/>
    <property type="evidence" value="ECO:0007669"/>
    <property type="project" value="UniProtKB-SubCell"/>
</dbReference>
<dbReference type="STRING" id="97972.A0A2V1DF08"/>
<keyword evidence="2 7" id="KW-0812">Transmembrane</keyword>
<evidence type="ECO:0000256" key="5">
    <source>
        <dbReference type="ARBA" id="ARBA00038359"/>
    </source>
</evidence>
<organism evidence="9 10">
    <name type="scientific">Periconia macrospinosa</name>
    <dbReference type="NCBI Taxonomy" id="97972"/>
    <lineage>
        <taxon>Eukaryota</taxon>
        <taxon>Fungi</taxon>
        <taxon>Dikarya</taxon>
        <taxon>Ascomycota</taxon>
        <taxon>Pezizomycotina</taxon>
        <taxon>Dothideomycetes</taxon>
        <taxon>Pleosporomycetidae</taxon>
        <taxon>Pleosporales</taxon>
        <taxon>Massarineae</taxon>
        <taxon>Periconiaceae</taxon>
        <taxon>Periconia</taxon>
    </lineage>
</organism>